<evidence type="ECO:0000259" key="2">
    <source>
        <dbReference type="Pfam" id="PF01757"/>
    </source>
</evidence>
<organism evidence="4 5">
    <name type="scientific">Ewingella americana (strain ATCC 33852 / DSM 4580 / CCUG 14506 / JCM 5911 / LMG 7869 / NCTC 12157 / CDC 1468-78)</name>
    <dbReference type="NCBI Taxonomy" id="910964"/>
    <lineage>
        <taxon>Bacteria</taxon>
        <taxon>Pseudomonadati</taxon>
        <taxon>Pseudomonadota</taxon>
        <taxon>Gammaproteobacteria</taxon>
        <taxon>Enterobacterales</taxon>
        <taxon>Yersiniaceae</taxon>
        <taxon>Ewingella</taxon>
    </lineage>
</organism>
<keyword evidence="4" id="KW-0808">Transferase</keyword>
<name>A0A085GHU8_EWIA3</name>
<keyword evidence="1" id="KW-1133">Transmembrane helix</keyword>
<accession>A0A085GHU8</accession>
<dbReference type="InterPro" id="IPR002656">
    <property type="entry name" value="Acyl_transf_3_dom"/>
</dbReference>
<evidence type="ECO:0000313" key="5">
    <source>
        <dbReference type="Proteomes" id="UP000028640"/>
    </source>
</evidence>
<keyword evidence="1" id="KW-0472">Membrane</keyword>
<feature type="transmembrane region" description="Helical" evidence="1">
    <location>
        <begin position="37"/>
        <end position="57"/>
    </location>
</feature>
<feature type="transmembrane region" description="Helical" evidence="1">
    <location>
        <begin position="344"/>
        <end position="364"/>
    </location>
</feature>
<dbReference type="GeneID" id="78379706"/>
<sequence length="657" mass="74833">MRYRPDIDGLRAIAVILVLIFHGGLLVFPSGFIGVDIFFVISGYLITAIVMSAKTAGNFSLAQFYTRRLLRIQPALLAATLFTLLISLVFYLPDDLTAYLDSAKYSSLFLSNQHFSKVTTGYASPDSAVMLLLHTWSLSIEWQWYLILPLVMITTWRYLGQKSLPRLILLMTPVMLLVALLLSHQHPDKSYYFLLSRIFEFLAGSCVVVLSRSDTKMSSWLTTVLGITALAALIYCARQTSILLGYPDIYAVIVVAATALLIYIGGIGPSPITKILAWRPLVFIGKRSYSLYLWHWPIFAIARYMGFNENVVFKLTCFSLTFIFALLCYRFVEQPLRKLNISLPRAFLLLVVIPIALFTVLLAASKKFEGFAWRFGPELMRIEAVKHASAAESELRQSCLNGDTIGTDAHCFIGDVTAQKSALLIGDSHSNHFWGFFDTLAKNAHISVLAQGTSSCLALPDIYQYDWWHFKNTVYQECYDNVRQYYQLVEKNHYNYVILGQYWEMYIGDNIINRLGDSRSTELSETRIESSFRKALDIIVKSGARPVIIKTVFTRPEGYTACFNRHLIMHAKYDSSQCNSQEWQSDQQDWFPQLFEKLQQDYPSMIIIDPKDVQCHANHCLTEIDGVPIYRDVGHITDFASKTFGQWYLQTYGNPLK</sequence>
<evidence type="ECO:0000256" key="1">
    <source>
        <dbReference type="SAM" id="Phobius"/>
    </source>
</evidence>
<dbReference type="Proteomes" id="UP000028640">
    <property type="component" value="Unassembled WGS sequence"/>
</dbReference>
<keyword evidence="4" id="KW-0012">Acyltransferase</keyword>
<dbReference type="PANTHER" id="PTHR23028">
    <property type="entry name" value="ACETYLTRANSFERASE"/>
    <property type="match status" value="1"/>
</dbReference>
<dbReference type="GO" id="GO:0016747">
    <property type="term" value="F:acyltransferase activity, transferring groups other than amino-acyl groups"/>
    <property type="evidence" value="ECO:0007669"/>
    <property type="project" value="InterPro"/>
</dbReference>
<feature type="transmembrane region" description="Helical" evidence="1">
    <location>
        <begin position="69"/>
        <end position="92"/>
    </location>
</feature>
<evidence type="ECO:0000313" key="4">
    <source>
        <dbReference type="EMBL" id="KFC83293.1"/>
    </source>
</evidence>
<keyword evidence="1" id="KW-0812">Transmembrane</keyword>
<proteinExistence type="predicted"/>
<feature type="transmembrane region" description="Helical" evidence="1">
    <location>
        <begin position="191"/>
        <end position="210"/>
    </location>
</feature>
<feature type="transmembrane region" description="Helical" evidence="1">
    <location>
        <begin position="142"/>
        <end position="160"/>
    </location>
</feature>
<feature type="domain" description="SGNH" evidence="3">
    <location>
        <begin position="399"/>
        <end position="645"/>
    </location>
</feature>
<reference evidence="4 5" key="1">
    <citation type="submission" date="2014-05" db="EMBL/GenBank/DDBJ databases">
        <title>ATOL: Assembling a taxonomically balanced genome-scale reconstruction of the evolutionary history of the Enterobacteriaceae.</title>
        <authorList>
            <person name="Plunkett G.III."/>
            <person name="Neeno-Eckwall E.C."/>
            <person name="Glasner J.D."/>
            <person name="Perna N.T."/>
        </authorList>
    </citation>
    <scope>NUCLEOTIDE SEQUENCE [LARGE SCALE GENOMIC DNA]</scope>
    <source>
        <strain evidence="4 5">ATCC 33852</strain>
    </source>
</reference>
<dbReference type="PANTHER" id="PTHR23028:SF53">
    <property type="entry name" value="ACYL_TRANSF_3 DOMAIN-CONTAINING PROTEIN"/>
    <property type="match status" value="1"/>
</dbReference>
<keyword evidence="5" id="KW-1185">Reference proteome</keyword>
<dbReference type="EMBL" id="JMPJ01000038">
    <property type="protein sequence ID" value="KFC83293.1"/>
    <property type="molecule type" value="Genomic_DNA"/>
</dbReference>
<feature type="transmembrane region" description="Helical" evidence="1">
    <location>
        <begin position="167"/>
        <end position="185"/>
    </location>
</feature>
<feature type="transmembrane region" description="Helical" evidence="1">
    <location>
        <begin position="289"/>
        <end position="306"/>
    </location>
</feature>
<dbReference type="InterPro" id="IPR050879">
    <property type="entry name" value="Acyltransferase_3"/>
</dbReference>
<dbReference type="Pfam" id="PF19040">
    <property type="entry name" value="SGNH"/>
    <property type="match status" value="1"/>
</dbReference>
<feature type="transmembrane region" description="Helical" evidence="1">
    <location>
        <begin position="312"/>
        <end position="332"/>
    </location>
</feature>
<dbReference type="GO" id="GO:0016020">
    <property type="term" value="C:membrane"/>
    <property type="evidence" value="ECO:0007669"/>
    <property type="project" value="TreeGrafter"/>
</dbReference>
<dbReference type="GO" id="GO:0009103">
    <property type="term" value="P:lipopolysaccharide biosynthetic process"/>
    <property type="evidence" value="ECO:0007669"/>
    <property type="project" value="TreeGrafter"/>
</dbReference>
<feature type="transmembrane region" description="Helical" evidence="1">
    <location>
        <begin position="217"/>
        <end position="237"/>
    </location>
</feature>
<dbReference type="AlphaFoldDB" id="A0A085GHU8"/>
<protein>
    <submittedName>
        <fullName evidence="4">Acyltransferase</fullName>
        <ecNumber evidence="4">2.3.1.-</ecNumber>
    </submittedName>
</protein>
<dbReference type="InterPro" id="IPR043968">
    <property type="entry name" value="SGNH"/>
</dbReference>
<dbReference type="RefSeq" id="WP_034789804.1">
    <property type="nucleotide sequence ID" value="NZ_JMPJ01000038.1"/>
</dbReference>
<evidence type="ECO:0000259" key="3">
    <source>
        <dbReference type="Pfam" id="PF19040"/>
    </source>
</evidence>
<gene>
    <name evidence="4" type="ORF">GEAM_1363</name>
</gene>
<dbReference type="STRING" id="910964.GEAM_1363"/>
<comment type="caution">
    <text evidence="4">The sequence shown here is derived from an EMBL/GenBank/DDBJ whole genome shotgun (WGS) entry which is preliminary data.</text>
</comment>
<dbReference type="EC" id="2.3.1.-" evidence="4"/>
<dbReference type="Pfam" id="PF01757">
    <property type="entry name" value="Acyl_transf_3"/>
    <property type="match status" value="1"/>
</dbReference>
<feature type="domain" description="Acyltransferase 3" evidence="2">
    <location>
        <begin position="6"/>
        <end position="330"/>
    </location>
</feature>
<feature type="transmembrane region" description="Helical" evidence="1">
    <location>
        <begin position="12"/>
        <end position="31"/>
    </location>
</feature>
<feature type="transmembrane region" description="Helical" evidence="1">
    <location>
        <begin position="249"/>
        <end position="268"/>
    </location>
</feature>
<dbReference type="eggNOG" id="COG1835">
    <property type="taxonomic scope" value="Bacteria"/>
</dbReference>